<feature type="transmembrane region" description="Helical" evidence="1">
    <location>
        <begin position="242"/>
        <end position="262"/>
    </location>
</feature>
<dbReference type="SUPFAM" id="SSF103473">
    <property type="entry name" value="MFS general substrate transporter"/>
    <property type="match status" value="1"/>
</dbReference>
<dbReference type="Proteomes" id="UP000284220">
    <property type="component" value="Unassembled WGS sequence"/>
</dbReference>
<feature type="transmembrane region" description="Helical" evidence="1">
    <location>
        <begin position="163"/>
        <end position="184"/>
    </location>
</feature>
<sequence>MADVIGKLLKTEDNDKKISPAESENDLRESKRRLGRICGALLIEPDDYKPAKTVNSINTYILKTKNVDRILYYIISGFIVGLDEKGRGTFSTNVDKLLQYVLDEKNSVDENVKKICIKLYDHFQLNLIQIESASIITKDAIAEAMKKEIEESHKEIKGIQKEYITILGIFAAIMLAFVGSFTFSTSVLNNVGKTDVFELVIVALVIGLVFILLISILIDFLREINDKVIKDKNGKKRWSSKSVSTIGILVIIIAIVMLALGISKMSFPQQINIGRHQYQLIDEKSVEE</sequence>
<dbReference type="RefSeq" id="WP_118197836.1">
    <property type="nucleotide sequence ID" value="NZ_QRHZ01000004.1"/>
</dbReference>
<dbReference type="EMBL" id="QRHZ01000004">
    <property type="protein sequence ID" value="RHG17353.1"/>
    <property type="molecule type" value="Genomic_DNA"/>
</dbReference>
<comment type="caution">
    <text evidence="2">The sequence shown here is derived from an EMBL/GenBank/DDBJ whole genome shotgun (WGS) entry which is preliminary data.</text>
</comment>
<gene>
    <name evidence="2" type="ORF">DW272_09945</name>
</gene>
<dbReference type="AlphaFoldDB" id="A0A414SE02"/>
<keyword evidence="1" id="KW-0472">Membrane</keyword>
<evidence type="ECO:0000313" key="3">
    <source>
        <dbReference type="Proteomes" id="UP000284220"/>
    </source>
</evidence>
<accession>A0A414SE02</accession>
<reference evidence="2 3" key="1">
    <citation type="submission" date="2018-08" db="EMBL/GenBank/DDBJ databases">
        <title>A genome reference for cultivated species of the human gut microbiota.</title>
        <authorList>
            <person name="Zou Y."/>
            <person name="Xue W."/>
            <person name="Luo G."/>
        </authorList>
    </citation>
    <scope>NUCLEOTIDE SEQUENCE [LARGE SCALE GENOMIC DNA]</scope>
    <source>
        <strain evidence="2 3">AM22-9LB</strain>
    </source>
</reference>
<feature type="transmembrane region" description="Helical" evidence="1">
    <location>
        <begin position="196"/>
        <end position="221"/>
    </location>
</feature>
<keyword evidence="1" id="KW-0812">Transmembrane</keyword>
<name>A0A414SE02_9FIRM</name>
<protein>
    <submittedName>
        <fullName evidence="2">Uncharacterized protein</fullName>
    </submittedName>
</protein>
<evidence type="ECO:0000256" key="1">
    <source>
        <dbReference type="SAM" id="Phobius"/>
    </source>
</evidence>
<evidence type="ECO:0000313" key="2">
    <source>
        <dbReference type="EMBL" id="RHG17353.1"/>
    </source>
</evidence>
<dbReference type="InterPro" id="IPR036259">
    <property type="entry name" value="MFS_trans_sf"/>
</dbReference>
<organism evidence="2 3">
    <name type="scientific">Blautia obeum</name>
    <dbReference type="NCBI Taxonomy" id="40520"/>
    <lineage>
        <taxon>Bacteria</taxon>
        <taxon>Bacillati</taxon>
        <taxon>Bacillota</taxon>
        <taxon>Clostridia</taxon>
        <taxon>Lachnospirales</taxon>
        <taxon>Lachnospiraceae</taxon>
        <taxon>Blautia</taxon>
    </lineage>
</organism>
<keyword evidence="1" id="KW-1133">Transmembrane helix</keyword>
<proteinExistence type="predicted"/>